<accession>A0A6J6DXG2</accession>
<feature type="domain" description="Peptidase S24/S26A/S26B/S26C" evidence="8">
    <location>
        <begin position="14"/>
        <end position="75"/>
    </location>
</feature>
<dbReference type="Pfam" id="PF00717">
    <property type="entry name" value="Peptidase_S24"/>
    <property type="match status" value="1"/>
</dbReference>
<keyword evidence="3" id="KW-0645">Protease</keyword>
<evidence type="ECO:0000313" key="9">
    <source>
        <dbReference type="EMBL" id="CAB4568707.1"/>
    </source>
</evidence>
<keyword evidence="4" id="KW-0999">Mitochondrion inner membrane</keyword>
<dbReference type="PANTHER" id="PTHR12383:SF16">
    <property type="entry name" value="MITOCHONDRIAL INNER MEMBRANE PROTEASE SUBUNIT 1"/>
    <property type="match status" value="1"/>
</dbReference>
<name>A0A6J6DXG2_9ZZZZ</name>
<sequence>MGSNAKPQPRWQRIAVTGSSMLPTLCAGDYLLLRRTKRFKPGQVVLLEDDKFRLVIKRLSAQTATGWWVLGDNPAESIDSRTYGEVNSAQLKAVAILRYWPKPKTIKAQL</sequence>
<dbReference type="SUPFAM" id="SSF51306">
    <property type="entry name" value="LexA/Signal peptidase"/>
    <property type="match status" value="1"/>
</dbReference>
<keyword evidence="6" id="KW-0496">Mitochondrion</keyword>
<proteinExistence type="predicted"/>
<dbReference type="InterPro" id="IPR015927">
    <property type="entry name" value="Peptidase_S24_S26A/B/C"/>
</dbReference>
<evidence type="ECO:0000256" key="1">
    <source>
        <dbReference type="ARBA" id="ARBA00004273"/>
    </source>
</evidence>
<dbReference type="GO" id="GO:0004252">
    <property type="term" value="F:serine-type endopeptidase activity"/>
    <property type="evidence" value="ECO:0007669"/>
    <property type="project" value="InterPro"/>
</dbReference>
<protein>
    <submittedName>
        <fullName evidence="9">Unannotated protein</fullName>
    </submittedName>
</protein>
<evidence type="ECO:0000256" key="5">
    <source>
        <dbReference type="ARBA" id="ARBA00022801"/>
    </source>
</evidence>
<dbReference type="PANTHER" id="PTHR12383">
    <property type="entry name" value="PROTEASE FAMILY S26 MITOCHONDRIAL INNER MEMBRANE PROTEASE-RELATED"/>
    <property type="match status" value="1"/>
</dbReference>
<organism evidence="9">
    <name type="scientific">freshwater metagenome</name>
    <dbReference type="NCBI Taxonomy" id="449393"/>
    <lineage>
        <taxon>unclassified sequences</taxon>
        <taxon>metagenomes</taxon>
        <taxon>ecological metagenomes</taxon>
    </lineage>
</organism>
<gene>
    <name evidence="9" type="ORF">UFOPK1726_00149</name>
</gene>
<evidence type="ECO:0000259" key="8">
    <source>
        <dbReference type="Pfam" id="PF00717"/>
    </source>
</evidence>
<dbReference type="InterPro" id="IPR019533">
    <property type="entry name" value="Peptidase_S26"/>
</dbReference>
<dbReference type="InterPro" id="IPR019756">
    <property type="entry name" value="Pept_S26A_signal_pept_1_Ser-AS"/>
</dbReference>
<evidence type="ECO:0000256" key="7">
    <source>
        <dbReference type="ARBA" id="ARBA00023136"/>
    </source>
</evidence>
<reference evidence="9" key="1">
    <citation type="submission" date="2020-05" db="EMBL/GenBank/DDBJ databases">
        <authorList>
            <person name="Chiriac C."/>
            <person name="Salcher M."/>
            <person name="Ghai R."/>
            <person name="Kavagutti S V."/>
        </authorList>
    </citation>
    <scope>NUCLEOTIDE SEQUENCE</scope>
</reference>
<dbReference type="InterPro" id="IPR052064">
    <property type="entry name" value="Mito_IMP1_subunit"/>
</dbReference>
<dbReference type="GO" id="GO:0042720">
    <property type="term" value="C:mitochondrial inner membrane peptidase complex"/>
    <property type="evidence" value="ECO:0007669"/>
    <property type="project" value="TreeGrafter"/>
</dbReference>
<dbReference type="PROSITE" id="PS00501">
    <property type="entry name" value="SPASE_I_1"/>
    <property type="match status" value="1"/>
</dbReference>
<dbReference type="CDD" id="cd06530">
    <property type="entry name" value="S26_SPase_I"/>
    <property type="match status" value="1"/>
</dbReference>
<evidence type="ECO:0000256" key="6">
    <source>
        <dbReference type="ARBA" id="ARBA00023128"/>
    </source>
</evidence>
<dbReference type="InterPro" id="IPR036286">
    <property type="entry name" value="LexA/Signal_pep-like_sf"/>
</dbReference>
<dbReference type="GO" id="GO:0006465">
    <property type="term" value="P:signal peptide processing"/>
    <property type="evidence" value="ECO:0007669"/>
    <property type="project" value="InterPro"/>
</dbReference>
<dbReference type="AlphaFoldDB" id="A0A6J6DXG2"/>
<keyword evidence="7" id="KW-0472">Membrane</keyword>
<evidence type="ECO:0000256" key="3">
    <source>
        <dbReference type="ARBA" id="ARBA00022670"/>
    </source>
</evidence>
<comment type="subcellular location">
    <subcellularLocation>
        <location evidence="2">Endomembrane system</location>
    </subcellularLocation>
    <subcellularLocation>
        <location evidence="1">Mitochondrion inner membrane</location>
    </subcellularLocation>
</comment>
<dbReference type="EMBL" id="CAEZTT010000007">
    <property type="protein sequence ID" value="CAB4568707.1"/>
    <property type="molecule type" value="Genomic_DNA"/>
</dbReference>
<dbReference type="Gene3D" id="2.10.109.10">
    <property type="entry name" value="Umud Fragment, subunit A"/>
    <property type="match status" value="1"/>
</dbReference>
<dbReference type="GO" id="GO:0012505">
    <property type="term" value="C:endomembrane system"/>
    <property type="evidence" value="ECO:0007669"/>
    <property type="project" value="UniProtKB-SubCell"/>
</dbReference>
<dbReference type="GO" id="GO:0006627">
    <property type="term" value="P:protein processing involved in protein targeting to mitochondrion"/>
    <property type="evidence" value="ECO:0007669"/>
    <property type="project" value="TreeGrafter"/>
</dbReference>
<keyword evidence="5" id="KW-0378">Hydrolase</keyword>
<evidence type="ECO:0000256" key="4">
    <source>
        <dbReference type="ARBA" id="ARBA00022792"/>
    </source>
</evidence>
<evidence type="ECO:0000256" key="2">
    <source>
        <dbReference type="ARBA" id="ARBA00004308"/>
    </source>
</evidence>